<dbReference type="InterPro" id="IPR024423">
    <property type="entry name" value="DUF3050"/>
</dbReference>
<dbReference type="SUPFAM" id="SSF48613">
    <property type="entry name" value="Heme oxygenase-like"/>
    <property type="match status" value="1"/>
</dbReference>
<gene>
    <name evidence="1" type="ORF">ACFSR5_00870</name>
</gene>
<protein>
    <submittedName>
        <fullName evidence="1">DUF3050 domain-containing protein</fullName>
    </submittedName>
</protein>
<evidence type="ECO:0000313" key="1">
    <source>
        <dbReference type="EMBL" id="MFD2546188.1"/>
    </source>
</evidence>
<dbReference type="RefSeq" id="WP_380899733.1">
    <property type="nucleotide sequence ID" value="NZ_JBHUEG010000002.1"/>
</dbReference>
<name>A0ABW5KCQ8_9SPHI</name>
<proteinExistence type="predicted"/>
<comment type="caution">
    <text evidence="1">The sequence shown here is derived from an EMBL/GenBank/DDBJ whole genome shotgun (WGS) entry which is preliminary data.</text>
</comment>
<dbReference type="InterPro" id="IPR016084">
    <property type="entry name" value="Haem_Oase-like_multi-hlx"/>
</dbReference>
<dbReference type="Pfam" id="PF11251">
    <property type="entry name" value="DUF3050"/>
    <property type="match status" value="1"/>
</dbReference>
<reference evidence="2" key="1">
    <citation type="journal article" date="2019" name="Int. J. Syst. Evol. Microbiol.">
        <title>The Global Catalogue of Microorganisms (GCM) 10K type strain sequencing project: providing services to taxonomists for standard genome sequencing and annotation.</title>
        <authorList>
            <consortium name="The Broad Institute Genomics Platform"/>
            <consortium name="The Broad Institute Genome Sequencing Center for Infectious Disease"/>
            <person name="Wu L."/>
            <person name="Ma J."/>
        </authorList>
    </citation>
    <scope>NUCLEOTIDE SEQUENCE [LARGE SCALE GENOMIC DNA]</scope>
    <source>
        <strain evidence="2">KCTC 42662</strain>
    </source>
</reference>
<organism evidence="1 2">
    <name type="scientific">Sphingobacterium suaedae</name>
    <dbReference type="NCBI Taxonomy" id="1686402"/>
    <lineage>
        <taxon>Bacteria</taxon>
        <taxon>Pseudomonadati</taxon>
        <taxon>Bacteroidota</taxon>
        <taxon>Sphingobacteriia</taxon>
        <taxon>Sphingobacteriales</taxon>
        <taxon>Sphingobacteriaceae</taxon>
        <taxon>Sphingobacterium</taxon>
    </lineage>
</organism>
<accession>A0ABW5KCQ8</accession>
<keyword evidence="2" id="KW-1185">Reference proteome</keyword>
<dbReference type="Proteomes" id="UP001597545">
    <property type="component" value="Unassembled WGS sequence"/>
</dbReference>
<sequence>MDKIQKLTAHIAKERQHLLEHHLYKKIRHIDDLRKFTERHVYAVWDFMSLLKALQIKLTCVSVPWFASAFPTTRHLINEIVLAEESDLYLDGRRLSHFEMYLDAMQDMGASTTGVTSFIADLQITGSLENTLHHSLIDKQIQEFLKFTFETIQTGEPHKIAAAFTFGREDLIPDMFMSILGEIQQNFPETDLRKLLYYFNRHIELDGNEHGPLALKMVAELAGNDPTKWQEMADVAKEALRKRVMLWDAIACGIDNDLDFLP</sequence>
<dbReference type="Gene3D" id="1.20.910.10">
    <property type="entry name" value="Heme oxygenase-like"/>
    <property type="match status" value="1"/>
</dbReference>
<evidence type="ECO:0000313" key="2">
    <source>
        <dbReference type="Proteomes" id="UP001597545"/>
    </source>
</evidence>
<dbReference type="EMBL" id="JBHULR010000001">
    <property type="protein sequence ID" value="MFD2546188.1"/>
    <property type="molecule type" value="Genomic_DNA"/>
</dbReference>